<evidence type="ECO:0000313" key="2">
    <source>
        <dbReference type="EMBL" id="NNU33558.1"/>
    </source>
</evidence>
<evidence type="ECO:0000256" key="1">
    <source>
        <dbReference type="SAM" id="Phobius"/>
    </source>
</evidence>
<accession>A0ABX1W1T7</accession>
<keyword evidence="1" id="KW-1133">Transmembrane helix</keyword>
<comment type="caution">
    <text evidence="2">The sequence shown here is derived from an EMBL/GenBank/DDBJ whole genome shotgun (WGS) entry which is preliminary data.</text>
</comment>
<keyword evidence="3" id="KW-1185">Reference proteome</keyword>
<feature type="transmembrane region" description="Helical" evidence="1">
    <location>
        <begin position="22"/>
        <end position="43"/>
    </location>
</feature>
<gene>
    <name evidence="2" type="ORF">HK413_04305</name>
</gene>
<evidence type="ECO:0000313" key="3">
    <source>
        <dbReference type="Proteomes" id="UP000566071"/>
    </source>
</evidence>
<name>A0ABX1W1T7_9SPHI</name>
<organism evidence="2 3">
    <name type="scientific">Mucilaginibacter humi</name>
    <dbReference type="NCBI Taxonomy" id="2732510"/>
    <lineage>
        <taxon>Bacteria</taxon>
        <taxon>Pseudomonadati</taxon>
        <taxon>Bacteroidota</taxon>
        <taxon>Sphingobacteriia</taxon>
        <taxon>Sphingobacteriales</taxon>
        <taxon>Sphingobacteriaceae</taxon>
        <taxon>Mucilaginibacter</taxon>
    </lineage>
</organism>
<keyword evidence="1" id="KW-0812">Transmembrane</keyword>
<reference evidence="2 3" key="1">
    <citation type="submission" date="2020-05" db="EMBL/GenBank/DDBJ databases">
        <authorList>
            <person name="Khan S.A."/>
            <person name="Jeon C.O."/>
            <person name="Chun B.H."/>
        </authorList>
    </citation>
    <scope>NUCLEOTIDE SEQUENCE [LARGE SCALE GENOMIC DNA]</scope>
    <source>
        <strain evidence="2 3">S1162</strain>
    </source>
</reference>
<dbReference type="RefSeq" id="WP_175269250.1">
    <property type="nucleotide sequence ID" value="NZ_JABFCR010000013.1"/>
</dbReference>
<sequence length="118" mass="13892">MIYIYDLFTFPAGIFNYNADTFSVMSVLFIFYSLYYYYLLISAEEYADITTLADFWWVTGTLFFFFGSTACNLFYNMLTKVSPGNTVYLTYIGDVLIIILYGCWSYSFICKRWITSNK</sequence>
<feature type="transmembrane region" description="Helical" evidence="1">
    <location>
        <begin position="55"/>
        <end position="75"/>
    </location>
</feature>
<protein>
    <submittedName>
        <fullName evidence="2">Uncharacterized protein</fullName>
    </submittedName>
</protein>
<dbReference type="Proteomes" id="UP000566071">
    <property type="component" value="Unassembled WGS sequence"/>
</dbReference>
<dbReference type="EMBL" id="JABFCR010000013">
    <property type="protein sequence ID" value="NNU33558.1"/>
    <property type="molecule type" value="Genomic_DNA"/>
</dbReference>
<keyword evidence="1" id="KW-0472">Membrane</keyword>
<feature type="transmembrane region" description="Helical" evidence="1">
    <location>
        <begin position="87"/>
        <end position="109"/>
    </location>
</feature>
<proteinExistence type="predicted"/>